<evidence type="ECO:0000256" key="6">
    <source>
        <dbReference type="ARBA" id="ARBA00022847"/>
    </source>
</evidence>
<evidence type="ECO:0000256" key="2">
    <source>
        <dbReference type="ARBA" id="ARBA00009261"/>
    </source>
</evidence>
<evidence type="ECO:0000313" key="10">
    <source>
        <dbReference type="EMBL" id="TLC98799.1"/>
    </source>
</evidence>
<dbReference type="AlphaFoldDB" id="A0A4U8Q239"/>
<reference evidence="10 11" key="1">
    <citation type="journal article" date="2019" name="Anaerobe">
        <title>Detection of Robinsoniella peoriensis in multiple bone samples of a trauma patient.</title>
        <authorList>
            <person name="Schrottner P."/>
            <person name="Hartwich K."/>
            <person name="Bunk B."/>
            <person name="Schober I."/>
            <person name="Helbig S."/>
            <person name="Rudolph W.W."/>
            <person name="Gunzer F."/>
        </authorList>
    </citation>
    <scope>NUCLEOTIDE SEQUENCE [LARGE SCALE GENOMIC DNA]</scope>
    <source>
        <strain evidence="10 11">DSM 106044</strain>
    </source>
</reference>
<evidence type="ECO:0000256" key="9">
    <source>
        <dbReference type="RuleBase" id="RU363064"/>
    </source>
</evidence>
<feature type="transmembrane region" description="Helical" evidence="9">
    <location>
        <begin position="431"/>
        <end position="451"/>
    </location>
</feature>
<comment type="caution">
    <text evidence="10">The sequence shown here is derived from an EMBL/GenBank/DDBJ whole genome shotgun (WGS) entry which is preliminary data.</text>
</comment>
<evidence type="ECO:0000256" key="1">
    <source>
        <dbReference type="ARBA" id="ARBA00004651"/>
    </source>
</evidence>
<keyword evidence="5 9" id="KW-0812">Transmembrane</keyword>
<proteinExistence type="inferred from homology"/>
<comment type="similarity">
    <text evidence="2 9">Belongs to the alanine or glycine:cation symporter (AGCS) (TC 2.A.25) family.</text>
</comment>
<dbReference type="EMBL" id="QGQD01000083">
    <property type="protein sequence ID" value="TLC98799.1"/>
    <property type="molecule type" value="Genomic_DNA"/>
</dbReference>
<dbReference type="PRINTS" id="PR00175">
    <property type="entry name" value="NAALASMPORT"/>
</dbReference>
<dbReference type="Pfam" id="PF01235">
    <property type="entry name" value="Na_Ala_symp"/>
    <property type="match status" value="1"/>
</dbReference>
<dbReference type="NCBIfam" id="TIGR00835">
    <property type="entry name" value="agcS"/>
    <property type="match status" value="1"/>
</dbReference>
<organism evidence="10 11">
    <name type="scientific">Robinsoniella peoriensis</name>
    <dbReference type="NCBI Taxonomy" id="180332"/>
    <lineage>
        <taxon>Bacteria</taxon>
        <taxon>Bacillati</taxon>
        <taxon>Bacillota</taxon>
        <taxon>Clostridia</taxon>
        <taxon>Lachnospirales</taxon>
        <taxon>Lachnospiraceae</taxon>
        <taxon>Robinsoniella</taxon>
    </lineage>
</organism>
<feature type="transmembrane region" description="Helical" evidence="9">
    <location>
        <begin position="366"/>
        <end position="386"/>
    </location>
</feature>
<evidence type="ECO:0000256" key="7">
    <source>
        <dbReference type="ARBA" id="ARBA00022989"/>
    </source>
</evidence>
<keyword evidence="3 9" id="KW-0813">Transport</keyword>
<feature type="transmembrane region" description="Helical" evidence="9">
    <location>
        <begin position="136"/>
        <end position="158"/>
    </location>
</feature>
<feature type="transmembrane region" description="Helical" evidence="9">
    <location>
        <begin position="206"/>
        <end position="226"/>
    </location>
</feature>
<dbReference type="PANTHER" id="PTHR30330">
    <property type="entry name" value="AGSS FAMILY TRANSPORTER, SODIUM-ALANINE"/>
    <property type="match status" value="1"/>
</dbReference>
<dbReference type="GO" id="GO:0005283">
    <property type="term" value="F:amino acid:sodium symporter activity"/>
    <property type="evidence" value="ECO:0007669"/>
    <property type="project" value="InterPro"/>
</dbReference>
<evidence type="ECO:0000256" key="8">
    <source>
        <dbReference type="ARBA" id="ARBA00023136"/>
    </source>
</evidence>
<comment type="subcellular location">
    <subcellularLocation>
        <location evidence="1 9">Cell membrane</location>
        <topology evidence="1 9">Multi-pass membrane protein</topology>
    </subcellularLocation>
</comment>
<keyword evidence="11" id="KW-1185">Reference proteome</keyword>
<gene>
    <name evidence="10" type="primary">alsT_1</name>
    <name evidence="10" type="ORF">DSM106044_04332</name>
</gene>
<dbReference type="GO" id="GO:0005886">
    <property type="term" value="C:plasma membrane"/>
    <property type="evidence" value="ECO:0007669"/>
    <property type="project" value="UniProtKB-SubCell"/>
</dbReference>
<keyword evidence="7 9" id="KW-1133">Transmembrane helix</keyword>
<feature type="transmembrane region" description="Helical" evidence="9">
    <location>
        <begin position="300"/>
        <end position="321"/>
    </location>
</feature>
<feature type="transmembrane region" description="Helical" evidence="9">
    <location>
        <begin position="92"/>
        <end position="115"/>
    </location>
</feature>
<dbReference type="PANTHER" id="PTHR30330:SF3">
    <property type="entry name" value="TRANSCRIPTIONAL REGULATOR, LRP FAMILY"/>
    <property type="match status" value="1"/>
</dbReference>
<dbReference type="STRING" id="180332.GCA_000797495_02106"/>
<keyword evidence="8 9" id="KW-0472">Membrane</keyword>
<keyword evidence="6 9" id="KW-0769">Symport</keyword>
<dbReference type="Proteomes" id="UP000306509">
    <property type="component" value="Unassembled WGS sequence"/>
</dbReference>
<evidence type="ECO:0000313" key="11">
    <source>
        <dbReference type="Proteomes" id="UP000306509"/>
    </source>
</evidence>
<evidence type="ECO:0000256" key="5">
    <source>
        <dbReference type="ARBA" id="ARBA00022692"/>
    </source>
</evidence>
<name>A0A4U8Q239_9FIRM</name>
<feature type="transmembrane region" description="Helical" evidence="9">
    <location>
        <begin position="178"/>
        <end position="199"/>
    </location>
</feature>
<evidence type="ECO:0000256" key="4">
    <source>
        <dbReference type="ARBA" id="ARBA00022475"/>
    </source>
</evidence>
<dbReference type="Gene3D" id="1.20.1740.10">
    <property type="entry name" value="Amino acid/polyamine transporter I"/>
    <property type="match status" value="1"/>
</dbReference>
<accession>A0A4U8Q239</accession>
<dbReference type="PROSITE" id="PS00873">
    <property type="entry name" value="NA_ALANINE_SYMP"/>
    <property type="match status" value="1"/>
</dbReference>
<feature type="transmembrane region" description="Helical" evidence="9">
    <location>
        <begin position="341"/>
        <end position="360"/>
    </location>
</feature>
<keyword evidence="4 9" id="KW-1003">Cell membrane</keyword>
<protein>
    <submittedName>
        <fullName evidence="10">Amino-acid carrier protein AlsT</fullName>
    </submittedName>
</protein>
<feature type="transmembrane region" description="Helical" evidence="9">
    <location>
        <begin position="406"/>
        <end position="425"/>
    </location>
</feature>
<dbReference type="FunFam" id="1.20.1740.10:FF:000004">
    <property type="entry name" value="Sodium:alanine symporter family protein"/>
    <property type="match status" value="1"/>
</dbReference>
<evidence type="ECO:0000256" key="3">
    <source>
        <dbReference type="ARBA" id="ARBA00022448"/>
    </source>
</evidence>
<sequence length="462" mass="49483">MLVFFLAVGVLYTVGTRCFQFRHFKLWFSETILTCFKKSPPKSPEPGLQSGKKKNSISPWQAMATALASTGGVGNIAGVATAITAGGPGALFWMWVSALLGMMTHYGETVLGICFRNKDKDGHYSGGPMIYMEKGLHCKWLACFFSLFCIGAALGMGNMSQSNSMADALNHSWGTPKLAIGIAAALITGLVITGGIGRITIVSEKLVPIMSILYIIGALLVVLTHIGNVPAAFSSIFHEAFNFRAAGGGILGYGIASAMRTGISRGVFSNEAGLGSSVMVHAAADVDHPAIQGMWGIFEVFADTMVVCTITGLAILCSNVYDQTAYLNAMQLDQMYQTTRYIDALPNGVPLASAAFASTFGSMGDIFVSFSILLFGLATLLSWSYFGEQAVIYLFGHKVVPAYKFIYIFFIVIGAVARLDFVWSVSDTLNGLMAIPNLIAITVLSPTVFRVTKDYFVKYKGG</sequence>
<dbReference type="InterPro" id="IPR001463">
    <property type="entry name" value="Na/Ala_symport"/>
</dbReference>